<dbReference type="InterPro" id="IPR016181">
    <property type="entry name" value="Acyl_CoA_acyltransferase"/>
</dbReference>
<dbReference type="Pfam" id="PF00583">
    <property type="entry name" value="Acetyltransf_1"/>
    <property type="match status" value="1"/>
</dbReference>
<sequence length="144" mass="16192">MDILNVQTTAEIELAKEAILEFRTNLESENVVEQVTEMITSGGFELACIPSDDGTKAAAFVGFRVINMLRTGKMIYIDDLFTLPEYRGRGYAGKLLDYVDQLAIQRGIKSVHLDSGFALHPAHRLYLSKGYFLACHHFAKMMKE</sequence>
<protein>
    <recommendedName>
        <fullName evidence="3">N-acetyltransferase domain-containing protein</fullName>
    </recommendedName>
</protein>
<feature type="domain" description="N-acetyltransferase" evidence="3">
    <location>
        <begin position="1"/>
        <end position="144"/>
    </location>
</feature>
<comment type="caution">
    <text evidence="4">The sequence shown here is derived from an EMBL/GenBank/DDBJ whole genome shotgun (WGS) entry which is preliminary data.</text>
</comment>
<keyword evidence="5" id="KW-1185">Reference proteome</keyword>
<organism evidence="4 5">
    <name type="scientific">Flavobacterium panici</name>
    <dbReference type="NCBI Taxonomy" id="2654843"/>
    <lineage>
        <taxon>Bacteria</taxon>
        <taxon>Pseudomonadati</taxon>
        <taxon>Bacteroidota</taxon>
        <taxon>Flavobacteriia</taxon>
        <taxon>Flavobacteriales</taxon>
        <taxon>Flavobacteriaceae</taxon>
        <taxon>Flavobacterium</taxon>
    </lineage>
</organism>
<dbReference type="GO" id="GO:0016747">
    <property type="term" value="F:acyltransferase activity, transferring groups other than amino-acyl groups"/>
    <property type="evidence" value="ECO:0007669"/>
    <property type="project" value="InterPro"/>
</dbReference>
<dbReference type="AlphaFoldDB" id="A0A9N8J1S0"/>
<reference evidence="4 5" key="1">
    <citation type="submission" date="2020-06" db="EMBL/GenBank/DDBJ databases">
        <authorList>
            <person name="Criscuolo A."/>
        </authorList>
    </citation>
    <scope>NUCLEOTIDE SEQUENCE [LARGE SCALE GENOMIC DNA]</scope>
    <source>
        <strain evidence="4">PXU-55</strain>
    </source>
</reference>
<dbReference type="InterPro" id="IPR050680">
    <property type="entry name" value="YpeA/RimI_acetyltransf"/>
</dbReference>
<dbReference type="PANTHER" id="PTHR43420:SF44">
    <property type="entry name" value="ACETYLTRANSFERASE YPEA"/>
    <property type="match status" value="1"/>
</dbReference>
<evidence type="ECO:0000256" key="1">
    <source>
        <dbReference type="ARBA" id="ARBA00022679"/>
    </source>
</evidence>
<dbReference type="SUPFAM" id="SSF55729">
    <property type="entry name" value="Acyl-CoA N-acyltransferases (Nat)"/>
    <property type="match status" value="1"/>
</dbReference>
<gene>
    <name evidence="4" type="ORF">FLAPXU55_02331</name>
</gene>
<evidence type="ECO:0000313" key="5">
    <source>
        <dbReference type="Proteomes" id="UP000533639"/>
    </source>
</evidence>
<proteinExistence type="predicted"/>
<evidence type="ECO:0000313" key="4">
    <source>
        <dbReference type="EMBL" id="CAC9974634.1"/>
    </source>
</evidence>
<accession>A0A9N8J1S0</accession>
<dbReference type="RefSeq" id="WP_180857803.1">
    <property type="nucleotide sequence ID" value="NZ_CAIJDE010000043.1"/>
</dbReference>
<dbReference type="PROSITE" id="PS51186">
    <property type="entry name" value="GNAT"/>
    <property type="match status" value="1"/>
</dbReference>
<dbReference type="PANTHER" id="PTHR43420">
    <property type="entry name" value="ACETYLTRANSFERASE"/>
    <property type="match status" value="1"/>
</dbReference>
<dbReference type="InterPro" id="IPR000182">
    <property type="entry name" value="GNAT_dom"/>
</dbReference>
<dbReference type="Gene3D" id="3.40.630.30">
    <property type="match status" value="1"/>
</dbReference>
<dbReference type="CDD" id="cd04301">
    <property type="entry name" value="NAT_SF"/>
    <property type="match status" value="1"/>
</dbReference>
<evidence type="ECO:0000256" key="2">
    <source>
        <dbReference type="ARBA" id="ARBA00023315"/>
    </source>
</evidence>
<keyword evidence="1" id="KW-0808">Transferase</keyword>
<name>A0A9N8J1S0_9FLAO</name>
<keyword evidence="2" id="KW-0012">Acyltransferase</keyword>
<dbReference type="Proteomes" id="UP000533639">
    <property type="component" value="Unassembled WGS sequence"/>
</dbReference>
<dbReference type="EMBL" id="CAIJDE010000043">
    <property type="protein sequence ID" value="CAC9974634.1"/>
    <property type="molecule type" value="Genomic_DNA"/>
</dbReference>
<evidence type="ECO:0000259" key="3">
    <source>
        <dbReference type="PROSITE" id="PS51186"/>
    </source>
</evidence>